<organism evidence="3">
    <name type="scientific">Oscillatoriales cyanobacterium SpSt-418</name>
    <dbReference type="NCBI Taxonomy" id="2282169"/>
    <lineage>
        <taxon>Bacteria</taxon>
        <taxon>Bacillati</taxon>
        <taxon>Cyanobacteriota</taxon>
        <taxon>Cyanophyceae</taxon>
        <taxon>Oscillatoriophycideae</taxon>
        <taxon>Oscillatoriales</taxon>
    </lineage>
</organism>
<dbReference type="GO" id="GO:0005576">
    <property type="term" value="C:extracellular region"/>
    <property type="evidence" value="ECO:0007669"/>
    <property type="project" value="UniProtKB-SubCell"/>
</dbReference>
<dbReference type="InterPro" id="IPR011049">
    <property type="entry name" value="Serralysin-like_metalloprot_C"/>
</dbReference>
<dbReference type="AlphaFoldDB" id="A0A7C3PQZ4"/>
<dbReference type="InterPro" id="IPR018511">
    <property type="entry name" value="Hemolysin-typ_Ca-bd_CS"/>
</dbReference>
<reference evidence="3" key="1">
    <citation type="journal article" date="2020" name="mSystems">
        <title>Genome- and Community-Level Interaction Insights into Carbon Utilization and Element Cycling Functions of Hydrothermarchaeota in Hydrothermal Sediment.</title>
        <authorList>
            <person name="Zhou Z."/>
            <person name="Liu Y."/>
            <person name="Xu W."/>
            <person name="Pan J."/>
            <person name="Luo Z.H."/>
            <person name="Li M."/>
        </authorList>
    </citation>
    <scope>NUCLEOTIDE SEQUENCE [LARGE SCALE GENOMIC DNA]</scope>
    <source>
        <strain evidence="3">SpSt-418</strain>
    </source>
</reference>
<keyword evidence="2" id="KW-0964">Secreted</keyword>
<dbReference type="InterPro" id="IPR050557">
    <property type="entry name" value="RTX_toxin/Mannuronan_C5-epim"/>
</dbReference>
<comment type="subcellular location">
    <subcellularLocation>
        <location evidence="1">Secreted</location>
    </subcellularLocation>
</comment>
<dbReference type="PANTHER" id="PTHR38340">
    <property type="entry name" value="S-LAYER PROTEIN"/>
    <property type="match status" value="1"/>
</dbReference>
<gene>
    <name evidence="3" type="ORF">ENR64_18575</name>
</gene>
<evidence type="ECO:0000256" key="1">
    <source>
        <dbReference type="ARBA" id="ARBA00004613"/>
    </source>
</evidence>
<dbReference type="GO" id="GO:0005509">
    <property type="term" value="F:calcium ion binding"/>
    <property type="evidence" value="ECO:0007669"/>
    <property type="project" value="InterPro"/>
</dbReference>
<dbReference type="Pfam" id="PF00353">
    <property type="entry name" value="HemolysinCabind"/>
    <property type="match status" value="8"/>
</dbReference>
<dbReference type="PRINTS" id="PR00313">
    <property type="entry name" value="CABNDNGRPT"/>
</dbReference>
<dbReference type="PANTHER" id="PTHR38340:SF1">
    <property type="entry name" value="S-LAYER PROTEIN"/>
    <property type="match status" value="1"/>
</dbReference>
<evidence type="ECO:0000256" key="2">
    <source>
        <dbReference type="ARBA" id="ARBA00022525"/>
    </source>
</evidence>
<comment type="caution">
    <text evidence="3">The sequence shown here is derived from an EMBL/GenBank/DDBJ whole genome shotgun (WGS) entry which is preliminary data.</text>
</comment>
<name>A0A7C3PQZ4_9CYAN</name>
<accession>A0A7C3PQZ4</accession>
<protein>
    <submittedName>
        <fullName evidence="3">Calcium-binding protein</fullName>
    </submittedName>
</protein>
<sequence length="903" mass="90415">MAVTAAFSANSGVLSIFGDNLDNNITVSRDAGGRLLVNGGAVSILGGSSSVANTNLVQVFGLGGNDTITMSETNGALPRANLFGGSGNDVLTGGSGNDMLFGQSGNDTLLGKGGTDFLFGGTENDTLTGGDADDLVFGESGDDRFIWNPGDDTDLNEGGAGIDTIVVNGGGGAEIFTTTANGTRVRFDRLDPAPFSLDIGTSENLVVNMNGGDDAFSATGNLAALIKITVDGGAGNDTILGSNGVDLLLGGDGDDFIDGQQGNDIAFLGAGNDVFQWDPGDGSDTVEGQGGFDRMLFNGSAGSEIFTTSANGGRVLFTRNLGNIVMDLDDVEAIDLKALGGTDTTTVNDLSGTDLVELNIDLAGALGGTTGDSAADVVIVNGTNGNDIIDIFGSGTSVAVVGLPTLVTVTRSEGSNDSLVINSLGGDDGVTATTLPAGVIKLTIDGGAGDDTLLGSQGADVFLGGDGNDFVFGDNGNDLALLGAGDDVFQWDPGDGNDTIEGQDGTDTMLFFGSNANENINIVANGGRVLFIRDVANVTMDLNDLEAIDFRALGGADNVVVGDLTGTDVTKVDIDLRGPIGGGDGAADTITVNGTQGADTFGASGDAGGVNVFGLHTRVNLFFNEAANDRLVLNGLAGNDVIDATSLEATGIQLTMNGGLGADTFLSSEGDDLINGGDGDDVALMGAGNDTFVWNPGDDNDTLEGQAGFDTMLFNGSNVSENISIFANGGRAIFFRDVANVVMDLNDVEDITFNALGGADTIAVNDLSGTDVTEVNLNLGAGDAQADTVIFNGTSGDDVALVFGDATGTSVLGLAAQLNITGAEAARDRLTINTLAGDDVVEASNLAANAIQLTADGGAGADVLIGGDGADVLIGGDGDDVLIGGLGLDVIDGGVGDDIEIQG</sequence>
<dbReference type="InterPro" id="IPR001343">
    <property type="entry name" value="Hemolysn_Ca-bd"/>
</dbReference>
<evidence type="ECO:0000313" key="3">
    <source>
        <dbReference type="EMBL" id="HFM99717.1"/>
    </source>
</evidence>
<dbReference type="SUPFAM" id="SSF51120">
    <property type="entry name" value="beta-Roll"/>
    <property type="match status" value="5"/>
</dbReference>
<dbReference type="EMBL" id="DSRU01000269">
    <property type="protein sequence ID" value="HFM99717.1"/>
    <property type="molecule type" value="Genomic_DNA"/>
</dbReference>
<dbReference type="PROSITE" id="PS00330">
    <property type="entry name" value="HEMOLYSIN_CALCIUM"/>
    <property type="match status" value="5"/>
</dbReference>
<dbReference type="Gene3D" id="2.150.10.10">
    <property type="entry name" value="Serralysin-like metalloprotease, C-terminal"/>
    <property type="match status" value="6"/>
</dbReference>
<proteinExistence type="predicted"/>